<dbReference type="GO" id="GO:0042273">
    <property type="term" value="P:ribosomal large subunit biogenesis"/>
    <property type="evidence" value="ECO:0007669"/>
    <property type="project" value="TreeGrafter"/>
</dbReference>
<dbReference type="Proteomes" id="UP000037751">
    <property type="component" value="Unassembled WGS sequence"/>
</dbReference>
<dbReference type="EMBL" id="LGAV01000009">
    <property type="protein sequence ID" value="KOS12727.1"/>
    <property type="molecule type" value="Genomic_DNA"/>
</dbReference>
<evidence type="ECO:0000313" key="7">
    <source>
        <dbReference type="EMBL" id="KOS12727.1"/>
    </source>
</evidence>
<evidence type="ECO:0000256" key="6">
    <source>
        <dbReference type="SAM" id="MobiDB-lite"/>
    </source>
</evidence>
<dbReference type="VEuPathDB" id="FungiDB:Malapachy_1326"/>
<organism evidence="7 8">
    <name type="scientific">Malassezia pachydermatis</name>
    <dbReference type="NCBI Taxonomy" id="77020"/>
    <lineage>
        <taxon>Eukaryota</taxon>
        <taxon>Fungi</taxon>
        <taxon>Dikarya</taxon>
        <taxon>Basidiomycota</taxon>
        <taxon>Ustilaginomycotina</taxon>
        <taxon>Malasseziomycetes</taxon>
        <taxon>Malasseziales</taxon>
        <taxon>Malasseziaceae</taxon>
        <taxon>Malassezia</taxon>
    </lineage>
</organism>
<protein>
    <recommendedName>
        <fullName evidence="4">Nucleolar protein 16</fullName>
    </recommendedName>
</protein>
<dbReference type="OrthoDB" id="285729at2759"/>
<comment type="function">
    <text evidence="1">Involved in the biogenesis of the 60S ribosomal subunit.</text>
</comment>
<dbReference type="RefSeq" id="XP_017990359.1">
    <property type="nucleotide sequence ID" value="XM_018135831.1"/>
</dbReference>
<evidence type="ECO:0000313" key="8">
    <source>
        <dbReference type="Proteomes" id="UP000037751"/>
    </source>
</evidence>
<evidence type="ECO:0000256" key="1">
    <source>
        <dbReference type="ARBA" id="ARBA00002889"/>
    </source>
</evidence>
<dbReference type="InterPro" id="IPR019002">
    <property type="entry name" value="Ribosome_biogenesis_Nop16"/>
</dbReference>
<feature type="compositionally biased region" description="Basic residues" evidence="6">
    <location>
        <begin position="1"/>
        <end position="12"/>
    </location>
</feature>
<proteinExistence type="inferred from homology"/>
<keyword evidence="5" id="KW-0539">Nucleus</keyword>
<comment type="subcellular location">
    <subcellularLocation>
        <location evidence="2">Nucleus</location>
        <location evidence="2">Nucleolus</location>
    </subcellularLocation>
</comment>
<comment type="caution">
    <text evidence="7">The sequence shown here is derived from an EMBL/GenBank/DDBJ whole genome shotgun (WGS) entry which is preliminary data.</text>
</comment>
<accession>A0A0M8MLU9</accession>
<evidence type="ECO:0000256" key="4">
    <source>
        <dbReference type="ARBA" id="ARBA00015522"/>
    </source>
</evidence>
<feature type="region of interest" description="Disordered" evidence="6">
    <location>
        <begin position="64"/>
        <end position="100"/>
    </location>
</feature>
<evidence type="ECO:0000256" key="3">
    <source>
        <dbReference type="ARBA" id="ARBA00008479"/>
    </source>
</evidence>
<feature type="compositionally biased region" description="Basic residues" evidence="6">
    <location>
        <begin position="21"/>
        <end position="32"/>
    </location>
</feature>
<evidence type="ECO:0000256" key="5">
    <source>
        <dbReference type="ARBA" id="ARBA00023242"/>
    </source>
</evidence>
<dbReference type="STRING" id="77020.A0A0M8MLU9"/>
<name>A0A0M8MLU9_9BASI</name>
<dbReference type="GeneID" id="28727706"/>
<sequence length="227" mass="25421">MANPRQRRKARSGKYSGATKSAKRAQNKRLKRAPTVMGPDILRENWDPTLTVRQNYAKLGLVPSLAQQSGGLDRNDPYNKAAMSSQAPAESENSRPRKGMARVIRDEKGRVVDIVEYEEEAEEADTKTPWGDTLNQDEDEPANLTMLPPRLHEGKEGATVQALEKLSSEDKPVPRFTSVAEHQWLVELICAHGTDVQAMARDRKRNVWQKTAGEIKRAIRKAGLIDL</sequence>
<dbReference type="AlphaFoldDB" id="A0A0M8MLU9"/>
<dbReference type="GO" id="GO:0005730">
    <property type="term" value="C:nucleolus"/>
    <property type="evidence" value="ECO:0007669"/>
    <property type="project" value="UniProtKB-SubCell"/>
</dbReference>
<comment type="similarity">
    <text evidence="3">Belongs to the NOP16 family.</text>
</comment>
<dbReference type="Pfam" id="PF09420">
    <property type="entry name" value="Nop16"/>
    <property type="match status" value="1"/>
</dbReference>
<gene>
    <name evidence="7" type="ORF">Malapachy_1326</name>
</gene>
<reference evidence="7 8" key="1">
    <citation type="submission" date="2015-07" db="EMBL/GenBank/DDBJ databases">
        <title>Draft Genome Sequence of Malassezia furfur CBS1878 and Malassezia pachydermatis CBS1879.</title>
        <authorList>
            <person name="Triana S."/>
            <person name="Ohm R."/>
            <person name="Gonzalez A."/>
            <person name="DeCock H."/>
            <person name="Restrepo S."/>
            <person name="Celis A."/>
        </authorList>
    </citation>
    <scope>NUCLEOTIDE SEQUENCE [LARGE SCALE GENOMIC DNA]</scope>
    <source>
        <strain evidence="7 8">CBS 1879</strain>
    </source>
</reference>
<dbReference type="PANTHER" id="PTHR13243">
    <property type="entry name" value="HSPC111 PROTEIN-RELATED"/>
    <property type="match status" value="1"/>
</dbReference>
<evidence type="ECO:0000256" key="2">
    <source>
        <dbReference type="ARBA" id="ARBA00004604"/>
    </source>
</evidence>
<feature type="region of interest" description="Disordered" evidence="6">
    <location>
        <begin position="1"/>
        <end position="42"/>
    </location>
</feature>
<keyword evidence="8" id="KW-1185">Reference proteome</keyword>
<dbReference type="PANTHER" id="PTHR13243:SF1">
    <property type="entry name" value="NUCLEOLAR PROTEIN 16"/>
    <property type="match status" value="1"/>
</dbReference>